<proteinExistence type="predicted"/>
<comment type="caution">
    <text evidence="2">The sequence shown here is derived from an EMBL/GenBank/DDBJ whole genome shotgun (WGS) entry which is preliminary data.</text>
</comment>
<dbReference type="EMBL" id="JAVDVY010000002">
    <property type="protein sequence ID" value="MDR7135095.1"/>
    <property type="molecule type" value="Genomic_DNA"/>
</dbReference>
<keyword evidence="1" id="KW-1133">Transmembrane helix</keyword>
<dbReference type="RefSeq" id="WP_310062479.1">
    <property type="nucleotide sequence ID" value="NZ_JAVDVY010000002.1"/>
</dbReference>
<dbReference type="PANTHER" id="PTHR33639">
    <property type="entry name" value="THIOL-DISULFIDE OXIDOREDUCTASE DCC"/>
    <property type="match status" value="1"/>
</dbReference>
<evidence type="ECO:0000256" key="1">
    <source>
        <dbReference type="SAM" id="Phobius"/>
    </source>
</evidence>
<dbReference type="PANTHER" id="PTHR33639:SF2">
    <property type="entry name" value="DUF393 DOMAIN-CONTAINING PROTEIN"/>
    <property type="match status" value="1"/>
</dbReference>
<protein>
    <submittedName>
        <fullName evidence="2">DCC family thiol-disulfide oxidoreductase YuxK</fullName>
    </submittedName>
</protein>
<keyword evidence="1" id="KW-0472">Membrane</keyword>
<dbReference type="Pfam" id="PF04134">
    <property type="entry name" value="DCC1-like"/>
    <property type="match status" value="1"/>
</dbReference>
<sequence>MSTEHEGQATTTVVFDGVCVLCNGWVHFLLRHDRHGRFRFAAMQAPAGRRLLGAHGLDPDDPVSFLLVEDGYAWTDTDAIVRVLSGLGGAWKIPSRAIALCPRALRDRLYRLGARNRYRWFGRHERCLMPTPEQASRFLT</sequence>
<reference evidence="2 3" key="1">
    <citation type="submission" date="2023-07" db="EMBL/GenBank/DDBJ databases">
        <title>Sorghum-associated microbial communities from plants grown in Nebraska, USA.</title>
        <authorList>
            <person name="Schachtman D."/>
        </authorList>
    </citation>
    <scope>NUCLEOTIDE SEQUENCE [LARGE SCALE GENOMIC DNA]</scope>
    <source>
        <strain evidence="2 3">BE198</strain>
    </source>
</reference>
<feature type="transmembrane region" description="Helical" evidence="1">
    <location>
        <begin position="12"/>
        <end position="30"/>
    </location>
</feature>
<dbReference type="Proteomes" id="UP001251524">
    <property type="component" value="Unassembled WGS sequence"/>
</dbReference>
<keyword evidence="3" id="KW-1185">Reference proteome</keyword>
<accession>A0ABU1WBX3</accession>
<organism evidence="2 3">
    <name type="scientific">Lysobacter niastensis</name>
    <dbReference type="NCBI Taxonomy" id="380629"/>
    <lineage>
        <taxon>Bacteria</taxon>
        <taxon>Pseudomonadati</taxon>
        <taxon>Pseudomonadota</taxon>
        <taxon>Gammaproteobacteria</taxon>
        <taxon>Lysobacterales</taxon>
        <taxon>Lysobacteraceae</taxon>
        <taxon>Lysobacter</taxon>
    </lineage>
</organism>
<name>A0ABU1WBX3_9GAMM</name>
<keyword evidence="1" id="KW-0812">Transmembrane</keyword>
<evidence type="ECO:0000313" key="3">
    <source>
        <dbReference type="Proteomes" id="UP001251524"/>
    </source>
</evidence>
<dbReference type="InterPro" id="IPR007263">
    <property type="entry name" value="DCC1-like"/>
</dbReference>
<gene>
    <name evidence="2" type="ORF">J2X06_002304</name>
</gene>
<evidence type="ECO:0000313" key="2">
    <source>
        <dbReference type="EMBL" id="MDR7135095.1"/>
    </source>
</evidence>
<dbReference type="InterPro" id="IPR052927">
    <property type="entry name" value="DCC_oxidoreductase"/>
</dbReference>